<dbReference type="KEGG" id="tng:GSTEN00036668G001"/>
<sequence length="30" mass="3384">ARAMIGGPRTHIPFLTTKQSICPSSRSQRW</sequence>
<comment type="caution">
    <text evidence="1">The sequence shown here is derived from an EMBL/GenBank/DDBJ whole genome shotgun (WGS) entry which is preliminary data.</text>
</comment>
<name>Q4RC13_TETNG</name>
<accession>Q4RC13</accession>
<dbReference type="AlphaFoldDB" id="Q4RC13"/>
<proteinExistence type="predicted"/>
<protein>
    <submittedName>
        <fullName evidence="1">(spotted green pufferfish) hypothetical protein</fullName>
    </submittedName>
</protein>
<evidence type="ECO:0000313" key="1">
    <source>
        <dbReference type="EMBL" id="CAG14070.1"/>
    </source>
</evidence>
<gene>
    <name evidence="1" type="ORF">GSTENG00036668001</name>
</gene>
<feature type="non-terminal residue" evidence="1">
    <location>
        <position position="1"/>
    </location>
</feature>
<reference evidence="1" key="1">
    <citation type="journal article" date="2004" name="Nature">
        <title>Genome duplication in the teleost fish Tetraodon nigroviridis reveals the early vertebrate proto-karyotype.</title>
        <authorList>
            <person name="Jaillon O."/>
            <person name="Aury J.-M."/>
            <person name="Brunet F."/>
            <person name="Petit J.-L."/>
            <person name="Stange-Thomann N."/>
            <person name="Mauceli E."/>
            <person name="Bouneau L."/>
            <person name="Fischer C."/>
            <person name="Ozouf-Costaz C."/>
            <person name="Bernot A."/>
            <person name="Nicaud S."/>
            <person name="Jaffe D."/>
            <person name="Fisher S."/>
            <person name="Lutfalla G."/>
            <person name="Dossat C."/>
            <person name="Segurens B."/>
            <person name="Dasilva C."/>
            <person name="Salanoubat M."/>
            <person name="Levy M."/>
            <person name="Boudet N."/>
            <person name="Castellano S."/>
            <person name="Anthouard V."/>
            <person name="Jubin C."/>
            <person name="Castelli V."/>
            <person name="Katinka M."/>
            <person name="Vacherie B."/>
            <person name="Biemont C."/>
            <person name="Skalli Z."/>
            <person name="Cattolico L."/>
            <person name="Poulain J."/>
            <person name="De Berardinis V."/>
            <person name="Cruaud C."/>
            <person name="Duprat S."/>
            <person name="Brottier P."/>
            <person name="Coutanceau J.-P."/>
            <person name="Gouzy J."/>
            <person name="Parra G."/>
            <person name="Lardier G."/>
            <person name="Chapple C."/>
            <person name="McKernan K.J."/>
            <person name="McEwan P."/>
            <person name="Bosak S."/>
            <person name="Kellis M."/>
            <person name="Volff J.-N."/>
            <person name="Guigo R."/>
            <person name="Zody M.C."/>
            <person name="Mesirov J."/>
            <person name="Lindblad-Toh K."/>
            <person name="Birren B."/>
            <person name="Nusbaum C."/>
            <person name="Kahn D."/>
            <person name="Robinson-Rechavi M."/>
            <person name="Laudet V."/>
            <person name="Schachter V."/>
            <person name="Quetier F."/>
            <person name="Saurin W."/>
            <person name="Scarpelli C."/>
            <person name="Wincker P."/>
            <person name="Lander E.S."/>
            <person name="Weissenbach J."/>
            <person name="Roest Crollius H."/>
        </authorList>
    </citation>
    <scope>NUCLEOTIDE SEQUENCE [LARGE SCALE GENOMIC DNA]</scope>
</reference>
<organism evidence="1">
    <name type="scientific">Tetraodon nigroviridis</name>
    <name type="common">Spotted green pufferfish</name>
    <name type="synonym">Chelonodon nigroviridis</name>
    <dbReference type="NCBI Taxonomy" id="99883"/>
    <lineage>
        <taxon>Eukaryota</taxon>
        <taxon>Metazoa</taxon>
        <taxon>Chordata</taxon>
        <taxon>Craniata</taxon>
        <taxon>Vertebrata</taxon>
        <taxon>Euteleostomi</taxon>
        <taxon>Actinopterygii</taxon>
        <taxon>Neopterygii</taxon>
        <taxon>Teleostei</taxon>
        <taxon>Neoteleostei</taxon>
        <taxon>Acanthomorphata</taxon>
        <taxon>Eupercaria</taxon>
        <taxon>Tetraodontiformes</taxon>
        <taxon>Tetradontoidea</taxon>
        <taxon>Tetraodontidae</taxon>
        <taxon>Tetraodon</taxon>
    </lineage>
</organism>
<dbReference type="EMBL" id="CAAE01020135">
    <property type="protein sequence ID" value="CAG14070.1"/>
    <property type="molecule type" value="Genomic_DNA"/>
</dbReference>
<reference evidence="1" key="2">
    <citation type="submission" date="2004-02" db="EMBL/GenBank/DDBJ databases">
        <authorList>
            <consortium name="Genoscope"/>
            <consortium name="Whitehead Institute Centre for Genome Research"/>
        </authorList>
    </citation>
    <scope>NUCLEOTIDE SEQUENCE</scope>
</reference>